<protein>
    <submittedName>
        <fullName evidence="1">Uncharacterized protein</fullName>
    </submittedName>
</protein>
<dbReference type="OMA" id="MQMAESY"/>
<name>V3ZXH8_LOTGI</name>
<organism evidence="1 2">
    <name type="scientific">Lottia gigantea</name>
    <name type="common">Giant owl limpet</name>
    <dbReference type="NCBI Taxonomy" id="225164"/>
    <lineage>
        <taxon>Eukaryota</taxon>
        <taxon>Metazoa</taxon>
        <taxon>Spiralia</taxon>
        <taxon>Lophotrochozoa</taxon>
        <taxon>Mollusca</taxon>
        <taxon>Gastropoda</taxon>
        <taxon>Patellogastropoda</taxon>
        <taxon>Lottioidea</taxon>
        <taxon>Lottiidae</taxon>
        <taxon>Lottia</taxon>
    </lineage>
</organism>
<dbReference type="HOGENOM" id="CLU_129498_0_0_1"/>
<dbReference type="CTD" id="20236231"/>
<evidence type="ECO:0000313" key="1">
    <source>
        <dbReference type="EMBL" id="ESO89097.1"/>
    </source>
</evidence>
<proteinExistence type="predicted"/>
<accession>V3ZXH8</accession>
<gene>
    <name evidence="1" type="ORF">LOTGIDRAFT_154176</name>
</gene>
<dbReference type="AlphaFoldDB" id="V3ZXH8"/>
<sequence length="200" mass="22988">MSDKKTIWIKIHRLYLTENGPGGSEINKIEINEDESSNDIRNKIISTFVLDNSLILKVRNERNSMVPINKRLQANSHQSPYILEVVKRHQSVNPLSRSVKLDSYNETMKLKLIDIITRMEKLESACPTLKSKREDKIHTELKDIDRKLNFLNKRLSEADDASCSGKQYIDQYSRNTIIKETFVSNLTKTLFTCNGLGSST</sequence>
<evidence type="ECO:0000313" key="2">
    <source>
        <dbReference type="Proteomes" id="UP000030746"/>
    </source>
</evidence>
<dbReference type="EMBL" id="KB202619">
    <property type="protein sequence ID" value="ESO89097.1"/>
    <property type="molecule type" value="Genomic_DNA"/>
</dbReference>
<dbReference type="Proteomes" id="UP000030746">
    <property type="component" value="Unassembled WGS sequence"/>
</dbReference>
<dbReference type="RefSeq" id="XP_009060139.1">
    <property type="nucleotide sequence ID" value="XM_009061891.1"/>
</dbReference>
<reference evidence="1 2" key="1">
    <citation type="journal article" date="2013" name="Nature">
        <title>Insights into bilaterian evolution from three spiralian genomes.</title>
        <authorList>
            <person name="Simakov O."/>
            <person name="Marletaz F."/>
            <person name="Cho S.J."/>
            <person name="Edsinger-Gonzales E."/>
            <person name="Havlak P."/>
            <person name="Hellsten U."/>
            <person name="Kuo D.H."/>
            <person name="Larsson T."/>
            <person name="Lv J."/>
            <person name="Arendt D."/>
            <person name="Savage R."/>
            <person name="Osoegawa K."/>
            <person name="de Jong P."/>
            <person name="Grimwood J."/>
            <person name="Chapman J.A."/>
            <person name="Shapiro H."/>
            <person name="Aerts A."/>
            <person name="Otillar R.P."/>
            <person name="Terry A.Y."/>
            <person name="Boore J.L."/>
            <person name="Grigoriev I.V."/>
            <person name="Lindberg D.R."/>
            <person name="Seaver E.C."/>
            <person name="Weisblat D.A."/>
            <person name="Putnam N.H."/>
            <person name="Rokhsar D.S."/>
        </authorList>
    </citation>
    <scope>NUCLEOTIDE SEQUENCE [LARGE SCALE GENOMIC DNA]</scope>
</reference>
<keyword evidence="2" id="KW-1185">Reference proteome</keyword>
<dbReference type="KEGG" id="lgi:LOTGIDRAFT_154176"/>
<dbReference type="GeneID" id="20236231"/>
<dbReference type="OrthoDB" id="7659889at2759"/>